<dbReference type="Proteomes" id="UP001066276">
    <property type="component" value="Chromosome 1_2"/>
</dbReference>
<evidence type="ECO:0000256" key="1">
    <source>
        <dbReference type="SAM" id="MobiDB-lite"/>
    </source>
</evidence>
<evidence type="ECO:0000313" key="2">
    <source>
        <dbReference type="EMBL" id="KAJ1208747.1"/>
    </source>
</evidence>
<dbReference type="AlphaFoldDB" id="A0AAV7W4F0"/>
<evidence type="ECO:0000313" key="3">
    <source>
        <dbReference type="Proteomes" id="UP001066276"/>
    </source>
</evidence>
<sequence>MNITWMILRDLLSKIYVYGLDAVLLHTVNQALAHTIRPIKHHFIGFTKQQGWVAPSGSQMVEDPSLSVSGSLLALKPGKNPHPADFDSLIRFLVRDHDYNASTTSKSKSKKDLASSDQGDDPPRKCKKKTHHQGDPTTTSKVLTFEPEDIVHPRSTLWLPPADVGDYVESHIRHGFEKEVRSDYVQNAQDQIFPLR</sequence>
<dbReference type="EMBL" id="JANPWB010000002">
    <property type="protein sequence ID" value="KAJ1208747.1"/>
    <property type="molecule type" value="Genomic_DNA"/>
</dbReference>
<feature type="region of interest" description="Disordered" evidence="1">
    <location>
        <begin position="101"/>
        <end position="142"/>
    </location>
</feature>
<gene>
    <name evidence="2" type="ORF">NDU88_004130</name>
</gene>
<comment type="caution">
    <text evidence="2">The sequence shown here is derived from an EMBL/GenBank/DDBJ whole genome shotgun (WGS) entry which is preliminary data.</text>
</comment>
<protein>
    <submittedName>
        <fullName evidence="2">Uncharacterized protein</fullName>
    </submittedName>
</protein>
<accession>A0AAV7W4F0</accession>
<keyword evidence="3" id="KW-1185">Reference proteome</keyword>
<name>A0AAV7W4F0_PLEWA</name>
<reference evidence="2" key="1">
    <citation type="journal article" date="2022" name="bioRxiv">
        <title>Sequencing and chromosome-scale assembly of the giantPleurodeles waltlgenome.</title>
        <authorList>
            <person name="Brown T."/>
            <person name="Elewa A."/>
            <person name="Iarovenko S."/>
            <person name="Subramanian E."/>
            <person name="Araus A.J."/>
            <person name="Petzold A."/>
            <person name="Susuki M."/>
            <person name="Suzuki K.-i.T."/>
            <person name="Hayashi T."/>
            <person name="Toyoda A."/>
            <person name="Oliveira C."/>
            <person name="Osipova E."/>
            <person name="Leigh N.D."/>
            <person name="Simon A."/>
            <person name="Yun M.H."/>
        </authorList>
    </citation>
    <scope>NUCLEOTIDE SEQUENCE</scope>
    <source>
        <strain evidence="2">20211129_DDA</strain>
        <tissue evidence="2">Liver</tissue>
    </source>
</reference>
<proteinExistence type="predicted"/>
<organism evidence="2 3">
    <name type="scientific">Pleurodeles waltl</name>
    <name type="common">Iberian ribbed newt</name>
    <dbReference type="NCBI Taxonomy" id="8319"/>
    <lineage>
        <taxon>Eukaryota</taxon>
        <taxon>Metazoa</taxon>
        <taxon>Chordata</taxon>
        <taxon>Craniata</taxon>
        <taxon>Vertebrata</taxon>
        <taxon>Euteleostomi</taxon>
        <taxon>Amphibia</taxon>
        <taxon>Batrachia</taxon>
        <taxon>Caudata</taxon>
        <taxon>Salamandroidea</taxon>
        <taxon>Salamandridae</taxon>
        <taxon>Pleurodelinae</taxon>
        <taxon>Pleurodeles</taxon>
    </lineage>
</organism>